<accession>A0AAV2SBK0</accession>
<dbReference type="AlphaFoldDB" id="A0AAV2SBK0"/>
<reference evidence="1 2" key="1">
    <citation type="submission" date="2024-05" db="EMBL/GenBank/DDBJ databases">
        <authorList>
            <person name="Wallberg A."/>
        </authorList>
    </citation>
    <scope>NUCLEOTIDE SEQUENCE [LARGE SCALE GENOMIC DNA]</scope>
</reference>
<dbReference type="InterPro" id="IPR029000">
    <property type="entry name" value="Cyclophilin-like_dom_sf"/>
</dbReference>
<dbReference type="Proteomes" id="UP001497623">
    <property type="component" value="Unassembled WGS sequence"/>
</dbReference>
<evidence type="ECO:0000313" key="1">
    <source>
        <dbReference type="EMBL" id="CAL4171278.1"/>
    </source>
</evidence>
<feature type="non-terminal residue" evidence="1">
    <location>
        <position position="1"/>
    </location>
</feature>
<sequence>KCDQEVYASMDIDGKSLYCKLSTKEGHIFLHCFRVSGSNLSKSAKTVSYEQVQRWLPEVRDLVFLDLAILGEVKGRVTIRLRQDLPSYAKNIPLLFTGEKGHSLADIPCVQCSTNNLGFAVSSVTEQINYFQRDSNAGNNATQGAMLADCFSQKFCYIYIYHEKYATSYGSNYEVFGQVETGLETVKLCKNHGNQNEVTVADCGLVIKENYFKRFET</sequence>
<organism evidence="1 2">
    <name type="scientific">Meganyctiphanes norvegica</name>
    <name type="common">Northern krill</name>
    <name type="synonym">Thysanopoda norvegica</name>
    <dbReference type="NCBI Taxonomy" id="48144"/>
    <lineage>
        <taxon>Eukaryota</taxon>
        <taxon>Metazoa</taxon>
        <taxon>Ecdysozoa</taxon>
        <taxon>Arthropoda</taxon>
        <taxon>Crustacea</taxon>
        <taxon>Multicrustacea</taxon>
        <taxon>Malacostraca</taxon>
        <taxon>Eumalacostraca</taxon>
        <taxon>Eucarida</taxon>
        <taxon>Euphausiacea</taxon>
        <taxon>Euphausiidae</taxon>
        <taxon>Meganyctiphanes</taxon>
    </lineage>
</organism>
<evidence type="ECO:0000313" key="2">
    <source>
        <dbReference type="Proteomes" id="UP001497623"/>
    </source>
</evidence>
<protein>
    <submittedName>
        <fullName evidence="1">Uncharacterized protein</fullName>
    </submittedName>
</protein>
<keyword evidence="2" id="KW-1185">Reference proteome</keyword>
<dbReference type="Gene3D" id="2.40.100.10">
    <property type="entry name" value="Cyclophilin-like"/>
    <property type="match status" value="1"/>
</dbReference>
<name>A0AAV2SBK0_MEGNR</name>
<proteinExistence type="predicted"/>
<comment type="caution">
    <text evidence="1">The sequence shown here is derived from an EMBL/GenBank/DDBJ whole genome shotgun (WGS) entry which is preliminary data.</text>
</comment>
<dbReference type="EMBL" id="CAXKWB010051292">
    <property type="protein sequence ID" value="CAL4171278.1"/>
    <property type="molecule type" value="Genomic_DNA"/>
</dbReference>
<dbReference type="SUPFAM" id="SSF50891">
    <property type="entry name" value="Cyclophilin-like"/>
    <property type="match status" value="1"/>
</dbReference>
<gene>
    <name evidence="1" type="ORF">MNOR_LOCUS34094</name>
</gene>